<feature type="coiled-coil region" evidence="1">
    <location>
        <begin position="62"/>
        <end position="117"/>
    </location>
</feature>
<gene>
    <name evidence="2" type="ORF">K4H28_08525</name>
</gene>
<dbReference type="RefSeq" id="WP_221004804.1">
    <property type="nucleotide sequence ID" value="NZ_CP081150.1"/>
</dbReference>
<protein>
    <submittedName>
        <fullName evidence="2">Uncharacterized protein</fullName>
    </submittedName>
</protein>
<evidence type="ECO:0000256" key="1">
    <source>
        <dbReference type="SAM" id="Coils"/>
    </source>
</evidence>
<organism evidence="2 3">
    <name type="scientific">Deefgea tanakiae</name>
    <dbReference type="NCBI Taxonomy" id="2865840"/>
    <lineage>
        <taxon>Bacteria</taxon>
        <taxon>Pseudomonadati</taxon>
        <taxon>Pseudomonadota</taxon>
        <taxon>Betaproteobacteria</taxon>
        <taxon>Neisseriales</taxon>
        <taxon>Chitinibacteraceae</taxon>
        <taxon>Deefgea</taxon>
    </lineage>
</organism>
<keyword evidence="3" id="KW-1185">Reference proteome</keyword>
<sequence>MPPRKTTNLSFERVAKRSLHTQHRANQLLLVAHQHQDNAKFRKVVNKACTLASEWLSLYESLEQHQTSLNSSQHDIDAHNDEITILEQRITALAAIVQKREEELQKLKRNRQQLILELDTLWLSTSASGCKQHYSLNQA</sequence>
<reference evidence="2 3" key="1">
    <citation type="submission" date="2021-08" db="EMBL/GenBank/DDBJ databases">
        <title>complete genome sequencing of Deefgea sp. D25.</title>
        <authorList>
            <person name="Bae J.-W."/>
            <person name="Gim D.-H."/>
        </authorList>
    </citation>
    <scope>NUCLEOTIDE SEQUENCE [LARGE SCALE GENOMIC DNA]</scope>
    <source>
        <strain evidence="2 3">D25</strain>
    </source>
</reference>
<dbReference type="EMBL" id="CP081150">
    <property type="protein sequence ID" value="QZA76396.1"/>
    <property type="molecule type" value="Genomic_DNA"/>
</dbReference>
<dbReference type="Proteomes" id="UP000825679">
    <property type="component" value="Chromosome"/>
</dbReference>
<proteinExistence type="predicted"/>
<evidence type="ECO:0000313" key="3">
    <source>
        <dbReference type="Proteomes" id="UP000825679"/>
    </source>
</evidence>
<accession>A0ABX8Z1E7</accession>
<name>A0ABX8Z1E7_9NEIS</name>
<keyword evidence="1" id="KW-0175">Coiled coil</keyword>
<evidence type="ECO:0000313" key="2">
    <source>
        <dbReference type="EMBL" id="QZA76396.1"/>
    </source>
</evidence>